<evidence type="ECO:0000313" key="2">
    <source>
        <dbReference type="EMBL" id="VEL31821.1"/>
    </source>
</evidence>
<feature type="region of interest" description="Disordered" evidence="1">
    <location>
        <begin position="35"/>
        <end position="77"/>
    </location>
</feature>
<dbReference type="OrthoDB" id="10646625at2759"/>
<dbReference type="EMBL" id="CAAALY010126879">
    <property type="protein sequence ID" value="VEL31821.1"/>
    <property type="molecule type" value="Genomic_DNA"/>
</dbReference>
<comment type="caution">
    <text evidence="2">The sequence shown here is derived from an EMBL/GenBank/DDBJ whole genome shotgun (WGS) entry which is preliminary data.</text>
</comment>
<evidence type="ECO:0000256" key="1">
    <source>
        <dbReference type="SAM" id="MobiDB-lite"/>
    </source>
</evidence>
<dbReference type="Proteomes" id="UP000784294">
    <property type="component" value="Unassembled WGS sequence"/>
</dbReference>
<evidence type="ECO:0000313" key="3">
    <source>
        <dbReference type="Proteomes" id="UP000784294"/>
    </source>
</evidence>
<gene>
    <name evidence="2" type="ORF">PXEA_LOCUS25261</name>
</gene>
<accession>A0A448X9W1</accession>
<dbReference type="AlphaFoldDB" id="A0A448X9W1"/>
<name>A0A448X9W1_9PLAT</name>
<protein>
    <submittedName>
        <fullName evidence="2">Uncharacterized protein</fullName>
    </submittedName>
</protein>
<organism evidence="2 3">
    <name type="scientific">Protopolystoma xenopodis</name>
    <dbReference type="NCBI Taxonomy" id="117903"/>
    <lineage>
        <taxon>Eukaryota</taxon>
        <taxon>Metazoa</taxon>
        <taxon>Spiralia</taxon>
        <taxon>Lophotrochozoa</taxon>
        <taxon>Platyhelminthes</taxon>
        <taxon>Monogenea</taxon>
        <taxon>Polyopisthocotylea</taxon>
        <taxon>Polystomatidea</taxon>
        <taxon>Polystomatidae</taxon>
        <taxon>Protopolystoma</taxon>
    </lineage>
</organism>
<proteinExistence type="predicted"/>
<keyword evidence="3" id="KW-1185">Reference proteome</keyword>
<sequence length="189" mass="20879">MICLDLIPVSEQKQVQSESGLMDIVLQWTIDPRYSRPRTSPTESCRTGFGTTDVDEHSKTGATELRPPNEPYQAPRNARQVTVEPLKTYTSDCGKPRVTGKGRRFSDELGSQKLTTLMTTERPDLLTPPLETLVSPVLSITHSIDVHTDNSLLKPNIESSQKADSINTCDSCINVLSTEMTEAIAKQCT</sequence>
<reference evidence="2" key="1">
    <citation type="submission" date="2018-11" db="EMBL/GenBank/DDBJ databases">
        <authorList>
            <consortium name="Pathogen Informatics"/>
        </authorList>
    </citation>
    <scope>NUCLEOTIDE SEQUENCE</scope>
</reference>